<protein>
    <submittedName>
        <fullName evidence="3">SGNH/GDSL hydrolase family protein</fullName>
    </submittedName>
</protein>
<dbReference type="GO" id="GO:0016787">
    <property type="term" value="F:hydrolase activity"/>
    <property type="evidence" value="ECO:0007669"/>
    <property type="project" value="UniProtKB-KW"/>
</dbReference>
<accession>A0ABT3BLQ8</accession>
<gene>
    <name evidence="3" type="ORF">OF376_00115</name>
</gene>
<dbReference type="Gene3D" id="3.40.50.1110">
    <property type="entry name" value="SGNH hydrolase"/>
    <property type="match status" value="1"/>
</dbReference>
<dbReference type="PANTHER" id="PTHR30383:SF5">
    <property type="entry name" value="SGNH HYDROLASE-TYPE ESTERASE DOMAIN-CONTAINING PROTEIN"/>
    <property type="match status" value="1"/>
</dbReference>
<reference evidence="3 4" key="1">
    <citation type="journal article" date="2020" name="Int. J. Syst. Evol. Microbiol.">
        <title>Ureaplasma miroungigenitalium sp. nov. isolated from northern elephant seals (Mirounga angustirostris) and Ureaplasma zalophigenitalium sp. nov. isolated from California sea lions (Zalophus californianus).</title>
        <authorList>
            <person name="Volokhov D.V."/>
            <person name="Gulland F.M."/>
            <person name="Gao Y."/>
            <person name="Chizhikov V.E."/>
        </authorList>
    </citation>
    <scope>NUCLEOTIDE SEQUENCE [LARGE SCALE GENOMIC DNA]</scope>
    <source>
        <strain evidence="3 4">ES3182-GEN</strain>
    </source>
</reference>
<comment type="caution">
    <text evidence="3">The sequence shown here is derived from an EMBL/GenBank/DDBJ whole genome shotgun (WGS) entry which is preliminary data.</text>
</comment>
<dbReference type="EMBL" id="JAOXHL010000001">
    <property type="protein sequence ID" value="MCV3728194.1"/>
    <property type="molecule type" value="Genomic_DNA"/>
</dbReference>
<evidence type="ECO:0000256" key="2">
    <source>
        <dbReference type="SAM" id="SignalP"/>
    </source>
</evidence>
<evidence type="ECO:0000256" key="1">
    <source>
        <dbReference type="SAM" id="MobiDB-lite"/>
    </source>
</evidence>
<name>A0ABT3BLQ8_9BACT</name>
<keyword evidence="4" id="KW-1185">Reference proteome</keyword>
<dbReference type="InterPro" id="IPR051532">
    <property type="entry name" value="Ester_Hydrolysis_Enzymes"/>
</dbReference>
<dbReference type="InterPro" id="IPR001087">
    <property type="entry name" value="GDSL"/>
</dbReference>
<dbReference type="SUPFAM" id="SSF52266">
    <property type="entry name" value="SGNH hydrolase"/>
    <property type="match status" value="1"/>
</dbReference>
<keyword evidence="2" id="KW-0732">Signal</keyword>
<feature type="region of interest" description="Disordered" evidence="1">
    <location>
        <begin position="27"/>
        <end position="58"/>
    </location>
</feature>
<dbReference type="RefSeq" id="WP_263821525.1">
    <property type="nucleotide sequence ID" value="NZ_JAOXHL010000001.1"/>
</dbReference>
<organism evidence="3 4">
    <name type="scientific">Ureaplasma miroungigenitalium</name>
    <dbReference type="NCBI Taxonomy" id="1042321"/>
    <lineage>
        <taxon>Bacteria</taxon>
        <taxon>Bacillati</taxon>
        <taxon>Mycoplasmatota</taxon>
        <taxon>Mycoplasmoidales</taxon>
        <taxon>Mycoplasmoidaceae</taxon>
        <taxon>Ureaplasma</taxon>
    </lineage>
</organism>
<keyword evidence="3" id="KW-0378">Hydrolase</keyword>
<proteinExistence type="predicted"/>
<feature type="compositionally biased region" description="Basic and acidic residues" evidence="1">
    <location>
        <begin position="31"/>
        <end position="58"/>
    </location>
</feature>
<dbReference type="Pfam" id="PF00657">
    <property type="entry name" value="Lipase_GDSL"/>
    <property type="match status" value="1"/>
</dbReference>
<dbReference type="PANTHER" id="PTHR30383">
    <property type="entry name" value="THIOESTERASE 1/PROTEASE 1/LYSOPHOSPHOLIPASE L1"/>
    <property type="match status" value="1"/>
</dbReference>
<feature type="signal peptide" evidence="2">
    <location>
        <begin position="1"/>
        <end position="25"/>
    </location>
</feature>
<feature type="chain" id="PRO_5045446798" evidence="2">
    <location>
        <begin position="26"/>
        <end position="2009"/>
    </location>
</feature>
<dbReference type="CDD" id="cd00229">
    <property type="entry name" value="SGNH_hydrolase"/>
    <property type="match status" value="1"/>
</dbReference>
<dbReference type="Proteomes" id="UP001208245">
    <property type="component" value="Unassembled WGS sequence"/>
</dbReference>
<dbReference type="PROSITE" id="PS51257">
    <property type="entry name" value="PROKAR_LIPOPROTEIN"/>
    <property type="match status" value="1"/>
</dbReference>
<sequence length="2009" mass="229078">MTKKKKIVSLGLTISLTATSLVAAAASCSKTNKDNKQPSIDENKKNVEKEKDQLGKNKKDIIEQIGEDDNVDDLKPNNNQKGIKPAASLQTLELPKQKLNYLALGDSITAGFNDTLACDLAGELVDNKISGLSYPAFLIDYIQRLNPKVVASYDNAAITGSTVASWLYLLNDRDNEYVRGVESNHLRFGYALDQNDHAKYKNRLLKYFDPKIFNDEILSAEEVEQATKKLTTKIKEANFITLTLGANDFILSNNFTSMMKEVMAEPSQIVSIFAKYQPLFIQELATLTTNLTKLVKILQKINPELKINLIGYPKPMLRWESIFNKLLNVKDQDNQIFSDFLLNGLNNAIAQAAQNTQVNYISVFDHDVWHKNKSVFTRSLFDIHPTELGYKKMAQDILLKLAINTSTVKFDPHDIEDWTDEYIESDAKKFNQQLFFSDYSNKAIIDLIVGNNNSGLWTKTNNENDLINQQGLKYKNKTALVVKTWVLSHAEIIDQMLGFFQDVLKSMKMEDVAAKTEFLSHKDVQGHTNFFKLAKLFTENQILDDIFVGIQEEIDEKAAANPNYDLSYQDFIEAFKNNLFHPKSLVRALKALLTSPVFIQNVNETKLIIKAVLKHFLGSELVTKMLVQANFKENEHAQEIKTALDAILKQIQSSNHLNNIIDVLVDDLFDHTSIYYNYEDLGQLLATLVKNNKTQIADNVNALAKQLVENETSRQAILDTIKFTFNHDFGDILTNEHVQTILAKVLARLTSLASFEKLSTNIFNTLTDPLFYNKVFQSTKKQPVEDDFNIFKIDLADLVNDLFAILSQEDISAQEFEKALITILSSKVVHNALNNGLIPLIIKIFKSDKFEVNNFLDQFIGGLKQKNFTPDQKNHLKTVLISIIKTLFETPESDNLIKLVINYVINRFGDFLLKQNDPLLKKIRNDLFKVVDLGSKKLIPSPTLSKLLTNVIANFIDFNEEFNEYNHWSNLLTTLIKINSTDLQQGISDIVGLIFKDPVINDHLINMVFILIDDYVPLKNPMSTEVKQALTNVIKPLLKNVNDLKIFALIQSKLFSIITNHLEALAHNPDANLEDFKRDVLTNVIELLPEFTNLLELAEIQEIKNVDLMKVITFVINELDWQKIISKKPDDPNTTPSGNQTKHIDVLDLVFQTLKKLLNSPYLNPSVENASVLVKQNQQKVKEIIIHIVQTALNATNLKQLLSDQIRTLLTNANLSIFKDDPEQQKTIINNLVNTLFEKSDITALLTKIIDQTFLHPEAFNKADNLLSMISTLINENKTELKNWVTNLLNNLLNNDVILDFVFGLLIPLINKDKTWKGLAIEDQNTLKNFVKKAIHTITNLDVFNQLIDQLFNLLADPNRIQQLLSNDASKFAKDLLTAVNLSTPQQIADLINNINSSISAREYADVINTIIFKVRLNFTIKPKTNNEVSHEVNEQETPNQAMNFIVELIQKLFVQEFKDTTGQKIKDTINFIFDDLKNETIISHTERYAVFSGLLEQITYHSDPRINQQVKMLIKTALNDHALLDNITNLFSTIINDLFDNHAEYGQIHGLEDIIHILFKNKKVELKDNIQKIIQLFITNTKINDSFVDLIFGLITKKLTTFAPEEIDFFKTTIKKVLAHLPSLALYNNLFEKFFNLSEELLANLITNKPINAQPFIDLLMNNLVDFVEVLELVKYDDLSVEDFKNIIHIAIAHLDQPQADTPSSDDTTSNTSNIKKPDNLNDLIFRILTKLASLELFEQQPEKIKTILTYLLDELFTSKNFKALLISPLLNNRSIREIITSLDLPITPQETLANVAEELINDDLKAIFMSLIEHFITAHNDLKNATDLVNLINLYTNKAGLDLKNKLYAYIKNLENKSDLWLLAARIIIKQINPHFDVTQEAPVIRRLANFIKNVVTNLDQLTLVNHGLDEILKKFSDKESMEGYLQDNRTLINYVVSLIDVRELNVAYQLLEILKNEKISAQDCTDLIFGIVFDVNIFEFIKNQKKQRPIRFINISDNNWLHGSYL</sequence>
<evidence type="ECO:0000313" key="3">
    <source>
        <dbReference type="EMBL" id="MCV3728194.1"/>
    </source>
</evidence>
<dbReference type="InterPro" id="IPR036514">
    <property type="entry name" value="SGNH_hydro_sf"/>
</dbReference>
<evidence type="ECO:0000313" key="4">
    <source>
        <dbReference type="Proteomes" id="UP001208245"/>
    </source>
</evidence>